<dbReference type="SUPFAM" id="SSF53335">
    <property type="entry name" value="S-adenosyl-L-methionine-dependent methyltransferases"/>
    <property type="match status" value="1"/>
</dbReference>
<dbReference type="InterPro" id="IPR041698">
    <property type="entry name" value="Methyltransf_25"/>
</dbReference>
<dbReference type="OrthoDB" id="3763870at2"/>
<dbReference type="GO" id="GO:0008168">
    <property type="term" value="F:methyltransferase activity"/>
    <property type="evidence" value="ECO:0007669"/>
    <property type="project" value="UniProtKB-KW"/>
</dbReference>
<dbReference type="CDD" id="cd02440">
    <property type="entry name" value="AdoMet_MTases"/>
    <property type="match status" value="1"/>
</dbReference>
<dbReference type="PANTHER" id="PTHR43591">
    <property type="entry name" value="METHYLTRANSFERASE"/>
    <property type="match status" value="1"/>
</dbReference>
<comment type="caution">
    <text evidence="2">The sequence shown here is derived from an EMBL/GenBank/DDBJ whole genome shotgun (WGS) entry which is preliminary data.</text>
</comment>
<dbReference type="GO" id="GO:0032259">
    <property type="term" value="P:methylation"/>
    <property type="evidence" value="ECO:0007669"/>
    <property type="project" value="UniProtKB-KW"/>
</dbReference>
<dbReference type="EMBL" id="RFFH01000002">
    <property type="protein sequence ID" value="RMI34162.1"/>
    <property type="molecule type" value="Genomic_DNA"/>
</dbReference>
<name>A0A3M2L980_9NOCA</name>
<dbReference type="AlphaFoldDB" id="A0A3M2L980"/>
<feature type="domain" description="Methyltransferase" evidence="1">
    <location>
        <begin position="46"/>
        <end position="139"/>
    </location>
</feature>
<accession>A0A3M2L980</accession>
<dbReference type="Pfam" id="PF13649">
    <property type="entry name" value="Methyltransf_25"/>
    <property type="match status" value="1"/>
</dbReference>
<proteinExistence type="predicted"/>
<evidence type="ECO:0000313" key="2">
    <source>
        <dbReference type="EMBL" id="RMI34162.1"/>
    </source>
</evidence>
<dbReference type="Proteomes" id="UP000279275">
    <property type="component" value="Unassembled WGS sequence"/>
</dbReference>
<reference evidence="2 3" key="1">
    <citation type="submission" date="2018-10" db="EMBL/GenBank/DDBJ databases">
        <title>Isolation from cow dung.</title>
        <authorList>
            <person name="Ling L."/>
        </authorList>
    </citation>
    <scope>NUCLEOTIDE SEQUENCE [LARGE SCALE GENOMIC DNA]</scope>
    <source>
        <strain evidence="2 3">NEAU-LL90</strain>
    </source>
</reference>
<keyword evidence="3" id="KW-1185">Reference proteome</keyword>
<dbReference type="Gene3D" id="3.40.50.150">
    <property type="entry name" value="Vaccinia Virus protein VP39"/>
    <property type="match status" value="1"/>
</dbReference>
<sequence>MSGNPLSTAAPWSTIAVGYAEMAEKMMRPFAARALELAAPGADARVLDVAAGPGTLSLLAAQQVSKVRALDFSTEMLEVLRRKATAAGVDNIDAVTGDGQQLPYGDGEFDAAFSMFGLMFFPDRSRGFAELHRVLRPGGVAVVSSWAPMDESPLAELIFRAMVAGTPAEGKLPETDMFSLQNPERFETEMRAGGFGEVIVQRHTVELTYPDSAALYRELSEGGAPMAVMRTGFDEAGWAARTALIENYLRENYIPGSPLATTAFLAVGRKD</sequence>
<organism evidence="2 3">
    <name type="scientific">Nocardia stercoris</name>
    <dbReference type="NCBI Taxonomy" id="2483361"/>
    <lineage>
        <taxon>Bacteria</taxon>
        <taxon>Bacillati</taxon>
        <taxon>Actinomycetota</taxon>
        <taxon>Actinomycetes</taxon>
        <taxon>Mycobacteriales</taxon>
        <taxon>Nocardiaceae</taxon>
        <taxon>Nocardia</taxon>
    </lineage>
</organism>
<dbReference type="RefSeq" id="WP_122187086.1">
    <property type="nucleotide sequence ID" value="NZ_RFFH01000002.1"/>
</dbReference>
<evidence type="ECO:0000259" key="1">
    <source>
        <dbReference type="Pfam" id="PF13649"/>
    </source>
</evidence>
<protein>
    <submittedName>
        <fullName evidence="2">Methyltransferase domain-containing protein</fullName>
    </submittedName>
</protein>
<dbReference type="PANTHER" id="PTHR43591:SF24">
    <property type="entry name" value="2-METHOXY-6-POLYPRENYL-1,4-BENZOQUINOL METHYLASE, MITOCHONDRIAL"/>
    <property type="match status" value="1"/>
</dbReference>
<dbReference type="InterPro" id="IPR029063">
    <property type="entry name" value="SAM-dependent_MTases_sf"/>
</dbReference>
<gene>
    <name evidence="2" type="ORF">EBN03_07005</name>
</gene>
<evidence type="ECO:0000313" key="3">
    <source>
        <dbReference type="Proteomes" id="UP000279275"/>
    </source>
</evidence>
<keyword evidence="2" id="KW-0489">Methyltransferase</keyword>
<keyword evidence="2" id="KW-0808">Transferase</keyword>